<keyword evidence="2" id="KW-0325">Glycoprotein</keyword>
<protein>
    <recommendedName>
        <fullName evidence="4">Phytocyanin domain-containing protein</fullName>
    </recommendedName>
</protein>
<dbReference type="PROSITE" id="PS51485">
    <property type="entry name" value="PHYTOCYANIN"/>
    <property type="match status" value="1"/>
</dbReference>
<organism evidence="5 6">
    <name type="scientific">Ensete ventricosum</name>
    <name type="common">Abyssinian banana</name>
    <name type="synonym">Musa ensete</name>
    <dbReference type="NCBI Taxonomy" id="4639"/>
    <lineage>
        <taxon>Eukaryota</taxon>
        <taxon>Viridiplantae</taxon>
        <taxon>Streptophyta</taxon>
        <taxon>Embryophyta</taxon>
        <taxon>Tracheophyta</taxon>
        <taxon>Spermatophyta</taxon>
        <taxon>Magnoliopsida</taxon>
        <taxon>Liliopsida</taxon>
        <taxon>Zingiberales</taxon>
        <taxon>Musaceae</taxon>
        <taxon>Ensete</taxon>
    </lineage>
</organism>
<proteinExistence type="predicted"/>
<dbReference type="InterPro" id="IPR039391">
    <property type="entry name" value="Phytocyanin-like"/>
</dbReference>
<feature type="signal peptide" evidence="3">
    <location>
        <begin position="1"/>
        <end position="21"/>
    </location>
</feature>
<evidence type="ECO:0000313" key="6">
    <source>
        <dbReference type="Proteomes" id="UP001222027"/>
    </source>
</evidence>
<sequence>MASLLTVVVVVVVTLLSIGSGGGGAIAQAVQHHVVGDDLGWDPSSNLAAWAKDRIFKVGDKIWFAYAAAEESILELRSSDKLEACDLDDPIGMYTSGLDKVSLDGEGARYFASSTPENCKNGLKLRVHVPQPANDEHTRFAALSAAAAAGPVPAASAHLKAPQILWIAFVIAVAV</sequence>
<comment type="caution">
    <text evidence="5">The sequence shown here is derived from an EMBL/GenBank/DDBJ whole genome shotgun (WGS) entry which is preliminary data.</text>
</comment>
<dbReference type="GO" id="GO:0009055">
    <property type="term" value="F:electron transfer activity"/>
    <property type="evidence" value="ECO:0007669"/>
    <property type="project" value="InterPro"/>
</dbReference>
<keyword evidence="3" id="KW-0732">Signal</keyword>
<evidence type="ECO:0000256" key="1">
    <source>
        <dbReference type="ARBA" id="ARBA00023157"/>
    </source>
</evidence>
<reference evidence="5 6" key="1">
    <citation type="submission" date="2022-12" db="EMBL/GenBank/DDBJ databases">
        <title>Chromosome-scale assembly of the Ensete ventricosum genome.</title>
        <authorList>
            <person name="Dussert Y."/>
            <person name="Stocks J."/>
            <person name="Wendawek A."/>
            <person name="Woldeyes F."/>
            <person name="Nichols R.A."/>
            <person name="Borrell J.S."/>
        </authorList>
    </citation>
    <scope>NUCLEOTIDE SEQUENCE [LARGE SCALE GENOMIC DNA]</scope>
    <source>
        <strain evidence="6">cv. Maze</strain>
        <tissue evidence="5">Seeds</tissue>
    </source>
</reference>
<dbReference type="Gene3D" id="2.60.40.420">
    <property type="entry name" value="Cupredoxins - blue copper proteins"/>
    <property type="match status" value="1"/>
</dbReference>
<accession>A0AAV8R7T6</accession>
<dbReference type="AlphaFoldDB" id="A0AAV8R7T6"/>
<evidence type="ECO:0000313" key="5">
    <source>
        <dbReference type="EMBL" id="KAJ8492800.1"/>
    </source>
</evidence>
<dbReference type="InterPro" id="IPR003245">
    <property type="entry name" value="Phytocyanin_dom"/>
</dbReference>
<dbReference type="EMBL" id="JAQQAF010000004">
    <property type="protein sequence ID" value="KAJ8492800.1"/>
    <property type="molecule type" value="Genomic_DNA"/>
</dbReference>
<keyword evidence="6" id="KW-1185">Reference proteome</keyword>
<dbReference type="Proteomes" id="UP001222027">
    <property type="component" value="Unassembled WGS sequence"/>
</dbReference>
<evidence type="ECO:0000256" key="2">
    <source>
        <dbReference type="ARBA" id="ARBA00023180"/>
    </source>
</evidence>
<name>A0AAV8R7T6_ENSVE</name>
<dbReference type="FunFam" id="2.60.40.420:FF:000034">
    <property type="entry name" value="Cupredoxin superfamily protein"/>
    <property type="match status" value="1"/>
</dbReference>
<feature type="chain" id="PRO_5044023832" description="Phytocyanin domain-containing protein" evidence="3">
    <location>
        <begin position="22"/>
        <end position="175"/>
    </location>
</feature>
<dbReference type="Pfam" id="PF02298">
    <property type="entry name" value="Cu_bind_like"/>
    <property type="match status" value="1"/>
</dbReference>
<keyword evidence="1" id="KW-1015">Disulfide bond</keyword>
<dbReference type="InterPro" id="IPR008972">
    <property type="entry name" value="Cupredoxin"/>
</dbReference>
<dbReference type="CDD" id="cd04216">
    <property type="entry name" value="Phytocyanin"/>
    <property type="match status" value="1"/>
</dbReference>
<evidence type="ECO:0000256" key="3">
    <source>
        <dbReference type="SAM" id="SignalP"/>
    </source>
</evidence>
<gene>
    <name evidence="5" type="ORF">OPV22_014521</name>
</gene>
<dbReference type="PANTHER" id="PTHR33021">
    <property type="entry name" value="BLUE COPPER PROTEIN"/>
    <property type="match status" value="1"/>
</dbReference>
<dbReference type="PANTHER" id="PTHR33021:SF31">
    <property type="entry name" value="OS02G0720100 PROTEIN"/>
    <property type="match status" value="1"/>
</dbReference>
<evidence type="ECO:0000259" key="4">
    <source>
        <dbReference type="PROSITE" id="PS51485"/>
    </source>
</evidence>
<feature type="domain" description="Phytocyanin" evidence="4">
    <location>
        <begin position="31"/>
        <end position="131"/>
    </location>
</feature>
<dbReference type="SUPFAM" id="SSF49503">
    <property type="entry name" value="Cupredoxins"/>
    <property type="match status" value="1"/>
</dbReference>
<dbReference type="GO" id="GO:0005886">
    <property type="term" value="C:plasma membrane"/>
    <property type="evidence" value="ECO:0007669"/>
    <property type="project" value="TreeGrafter"/>
</dbReference>